<accession>A0ABQ9EVE5</accession>
<sequence>MDVMSAFRNLYYNVFFVFTFVCCLLTVPTDGLKCYVCSYSYTGVKEATYKCVSEPWNVTTGYQRLNSFDRFCGNPESYNCGRNCCDSSLQNEGCQYECHTDLCNNNTKVITPSGSGDPKSRTGSVKSDKISFVVISVLHVLLISFLI</sequence>
<reference evidence="2 3" key="1">
    <citation type="submission" date="2022-12" db="EMBL/GenBank/DDBJ databases">
        <title>Chromosome-level genome of Tegillarca granosa.</title>
        <authorList>
            <person name="Kim J."/>
        </authorList>
    </citation>
    <scope>NUCLEOTIDE SEQUENCE [LARGE SCALE GENOMIC DNA]</scope>
    <source>
        <strain evidence="2">Teg-2019</strain>
        <tissue evidence="2">Adductor muscle</tissue>
    </source>
</reference>
<evidence type="ECO:0000313" key="2">
    <source>
        <dbReference type="EMBL" id="KAJ8307557.1"/>
    </source>
</evidence>
<evidence type="ECO:0000256" key="1">
    <source>
        <dbReference type="SAM" id="SignalP"/>
    </source>
</evidence>
<keyword evidence="3" id="KW-1185">Reference proteome</keyword>
<organism evidence="2 3">
    <name type="scientific">Tegillarca granosa</name>
    <name type="common">Malaysian cockle</name>
    <name type="synonym">Anadara granosa</name>
    <dbReference type="NCBI Taxonomy" id="220873"/>
    <lineage>
        <taxon>Eukaryota</taxon>
        <taxon>Metazoa</taxon>
        <taxon>Spiralia</taxon>
        <taxon>Lophotrochozoa</taxon>
        <taxon>Mollusca</taxon>
        <taxon>Bivalvia</taxon>
        <taxon>Autobranchia</taxon>
        <taxon>Pteriomorphia</taxon>
        <taxon>Arcoida</taxon>
        <taxon>Arcoidea</taxon>
        <taxon>Arcidae</taxon>
        <taxon>Tegillarca</taxon>
    </lineage>
</organism>
<dbReference type="Proteomes" id="UP001217089">
    <property type="component" value="Unassembled WGS sequence"/>
</dbReference>
<dbReference type="EMBL" id="JARBDR010000793">
    <property type="protein sequence ID" value="KAJ8307557.1"/>
    <property type="molecule type" value="Genomic_DNA"/>
</dbReference>
<keyword evidence="1" id="KW-0732">Signal</keyword>
<name>A0ABQ9EVE5_TEGGR</name>
<comment type="caution">
    <text evidence="2">The sequence shown here is derived from an EMBL/GenBank/DDBJ whole genome shotgun (WGS) entry which is preliminary data.</text>
</comment>
<feature type="chain" id="PRO_5045868634" evidence="1">
    <location>
        <begin position="32"/>
        <end position="147"/>
    </location>
</feature>
<evidence type="ECO:0000313" key="3">
    <source>
        <dbReference type="Proteomes" id="UP001217089"/>
    </source>
</evidence>
<protein>
    <submittedName>
        <fullName evidence="2">Uncharacterized protein</fullName>
    </submittedName>
</protein>
<gene>
    <name evidence="2" type="ORF">KUTeg_015641</name>
</gene>
<feature type="signal peptide" evidence="1">
    <location>
        <begin position="1"/>
        <end position="31"/>
    </location>
</feature>
<proteinExistence type="predicted"/>